<dbReference type="EMBL" id="JH159156">
    <property type="protein sequence ID" value="EGZ14177.1"/>
    <property type="molecule type" value="Genomic_DNA"/>
</dbReference>
<dbReference type="OMA" id="AYENETY"/>
<evidence type="ECO:0000313" key="2">
    <source>
        <dbReference type="Proteomes" id="UP000002640"/>
    </source>
</evidence>
<accession>G4ZRZ8</accession>
<dbReference type="GeneID" id="20647097"/>
<keyword evidence="2" id="KW-1185">Reference proteome</keyword>
<dbReference type="RefSeq" id="XP_009531606.1">
    <property type="nucleotide sequence ID" value="XM_009533311.1"/>
</dbReference>
<dbReference type="AlphaFoldDB" id="G4ZRZ8"/>
<protein>
    <submittedName>
        <fullName evidence="1">Uncharacterized protein</fullName>
    </submittedName>
</protein>
<proteinExistence type="predicted"/>
<sequence length="480" mass="51515">MHVHGQSDFFVLANPVQMADNNTVLYDAFTSFTEGSTVYNYTVVDGVAYSSRSSSGVDSPLVTCGDSSTVPSINSFVSALGDLTPVTGISSSTGSVIECSSGNAFKFSVGNINFGLCALGSSGFAIFGSDMAVTVEYLANRVDIVAPEVNADSEGGCKAVASPSSLSALARSLLTGEAISTNSERKLKAEFDFSLDDSCSCKSKPRPCIFVHGLGIRKAEPKNINKRPRYWGDLTDHAPCCSSMKFAILDTIKYSWTDAIQQQEVCDRVLVVSNTSHGRTISDTIIVTHSMGGLMMAGAIATGKCKLASSSTWVSSAAPMTGSMSSDYFQDSCKDDSNFFMETFVDLTGLCPAGDGIQSLAYENETYSNPKLDEAYAVTREAYRANVSALMCSKGYAGIYSIEHLQYRVLGNAVPHKSDQNDSMVEFQSCAAGIPESKFGNTYRDKFYATQLNHADAAFRHGDSLVDEAKMPVKWFECLL</sequence>
<organism evidence="1 2">
    <name type="scientific">Phytophthora sojae (strain P6497)</name>
    <name type="common">Soybean stem and root rot agent</name>
    <name type="synonym">Phytophthora megasperma f. sp. glycines</name>
    <dbReference type="NCBI Taxonomy" id="1094619"/>
    <lineage>
        <taxon>Eukaryota</taxon>
        <taxon>Sar</taxon>
        <taxon>Stramenopiles</taxon>
        <taxon>Oomycota</taxon>
        <taxon>Peronosporomycetes</taxon>
        <taxon>Peronosporales</taxon>
        <taxon>Peronosporaceae</taxon>
        <taxon>Phytophthora</taxon>
    </lineage>
</organism>
<dbReference type="InterPro" id="IPR029058">
    <property type="entry name" value="AB_hydrolase_fold"/>
</dbReference>
<dbReference type="InParanoid" id="G4ZRZ8"/>
<dbReference type="Gene3D" id="3.40.50.1820">
    <property type="entry name" value="alpha/beta hydrolase"/>
    <property type="match status" value="1"/>
</dbReference>
<gene>
    <name evidence="1" type="ORF">PHYSODRAFT_335846</name>
</gene>
<dbReference type="PANTHER" id="PTHR22538">
    <property type="entry name" value="CILIA- AND FLAGELLA-ASSOCIATED PROTEIN 74"/>
    <property type="match status" value="1"/>
</dbReference>
<name>G4ZRZ8_PHYSP</name>
<dbReference type="KEGG" id="psoj:PHYSODRAFT_335846"/>
<reference evidence="1 2" key="1">
    <citation type="journal article" date="2006" name="Science">
        <title>Phytophthora genome sequences uncover evolutionary origins and mechanisms of pathogenesis.</title>
        <authorList>
            <person name="Tyler B.M."/>
            <person name="Tripathy S."/>
            <person name="Zhang X."/>
            <person name="Dehal P."/>
            <person name="Jiang R.H."/>
            <person name="Aerts A."/>
            <person name="Arredondo F.D."/>
            <person name="Baxter L."/>
            <person name="Bensasson D."/>
            <person name="Beynon J.L."/>
            <person name="Chapman J."/>
            <person name="Damasceno C.M."/>
            <person name="Dorrance A.E."/>
            <person name="Dou D."/>
            <person name="Dickerman A.W."/>
            <person name="Dubchak I.L."/>
            <person name="Garbelotto M."/>
            <person name="Gijzen M."/>
            <person name="Gordon S.G."/>
            <person name="Govers F."/>
            <person name="Grunwald N.J."/>
            <person name="Huang W."/>
            <person name="Ivors K.L."/>
            <person name="Jones R.W."/>
            <person name="Kamoun S."/>
            <person name="Krampis K."/>
            <person name="Lamour K.H."/>
            <person name="Lee M.K."/>
            <person name="McDonald W.H."/>
            <person name="Medina M."/>
            <person name="Meijer H.J."/>
            <person name="Nordberg E.K."/>
            <person name="Maclean D.J."/>
            <person name="Ospina-Giraldo M.D."/>
            <person name="Morris P.F."/>
            <person name="Phuntumart V."/>
            <person name="Putnam N.H."/>
            <person name="Rash S."/>
            <person name="Rose J.K."/>
            <person name="Sakihama Y."/>
            <person name="Salamov A.A."/>
            <person name="Savidor A."/>
            <person name="Scheuring C.F."/>
            <person name="Smith B.M."/>
            <person name="Sobral B.W."/>
            <person name="Terry A."/>
            <person name="Torto-Alalibo T.A."/>
            <person name="Win J."/>
            <person name="Xu Z."/>
            <person name="Zhang H."/>
            <person name="Grigoriev I.V."/>
            <person name="Rokhsar D.S."/>
            <person name="Boore J.L."/>
        </authorList>
    </citation>
    <scope>NUCLEOTIDE SEQUENCE [LARGE SCALE GENOMIC DNA]</scope>
    <source>
        <strain evidence="1 2">P6497</strain>
    </source>
</reference>
<evidence type="ECO:0000313" key="1">
    <source>
        <dbReference type="EMBL" id="EGZ14177.1"/>
    </source>
</evidence>
<dbReference type="Proteomes" id="UP000002640">
    <property type="component" value="Unassembled WGS sequence"/>
</dbReference>
<dbReference type="PANTHER" id="PTHR22538:SF1">
    <property type="entry name" value="VWFD DOMAIN-CONTAINING PROTEIN"/>
    <property type="match status" value="1"/>
</dbReference>